<protein>
    <submittedName>
        <fullName evidence="2">FAD assembly factor SdhE</fullName>
    </submittedName>
</protein>
<evidence type="ECO:0000313" key="2">
    <source>
        <dbReference type="WBParaSite" id="GPLIN_000574400"/>
    </source>
</evidence>
<name>A0A183BYQ4_GLOPA</name>
<dbReference type="Proteomes" id="UP000050741">
    <property type="component" value="Unassembled WGS sequence"/>
</dbReference>
<proteinExistence type="predicted"/>
<dbReference type="WBParaSite" id="GPLIN_000574400">
    <property type="protein sequence ID" value="GPLIN_000574400"/>
    <property type="gene ID" value="GPLIN_000574400"/>
</dbReference>
<sequence>MNPPENPMPKSCCAQIGRADEIMEELLRHRRFRENFLNLEDNSELKKRFLRLLMRENDKPEDGELL</sequence>
<keyword evidence="1" id="KW-1185">Reference proteome</keyword>
<organism evidence="1 2">
    <name type="scientific">Globodera pallida</name>
    <name type="common">Potato cyst nematode worm</name>
    <name type="synonym">Heterodera pallida</name>
    <dbReference type="NCBI Taxonomy" id="36090"/>
    <lineage>
        <taxon>Eukaryota</taxon>
        <taxon>Metazoa</taxon>
        <taxon>Ecdysozoa</taxon>
        <taxon>Nematoda</taxon>
        <taxon>Chromadorea</taxon>
        <taxon>Rhabditida</taxon>
        <taxon>Tylenchina</taxon>
        <taxon>Tylenchomorpha</taxon>
        <taxon>Tylenchoidea</taxon>
        <taxon>Heteroderidae</taxon>
        <taxon>Heteroderinae</taxon>
        <taxon>Globodera</taxon>
    </lineage>
</organism>
<reference evidence="2" key="3">
    <citation type="submission" date="2016-06" db="UniProtKB">
        <authorList>
            <consortium name="WormBaseParasite"/>
        </authorList>
    </citation>
    <scope>IDENTIFICATION</scope>
</reference>
<reference evidence="1" key="2">
    <citation type="submission" date="2014-05" db="EMBL/GenBank/DDBJ databases">
        <title>The genome and life-stage specific transcriptomes of Globodera pallida elucidate key aspects of plant parasitism by a cyst nematode.</title>
        <authorList>
            <person name="Cotton J.A."/>
            <person name="Lilley C.J."/>
            <person name="Jones L.M."/>
            <person name="Kikuchi T."/>
            <person name="Reid A.J."/>
            <person name="Thorpe P."/>
            <person name="Tsai I.J."/>
            <person name="Beasley H."/>
            <person name="Blok V."/>
            <person name="Cock P.J.A."/>
            <person name="Van den Akker S.E."/>
            <person name="Holroyd N."/>
            <person name="Hunt M."/>
            <person name="Mantelin S."/>
            <person name="Naghra H."/>
            <person name="Pain A."/>
            <person name="Palomares-Rius J.E."/>
            <person name="Zarowiecki M."/>
            <person name="Berriman M."/>
            <person name="Jones J.T."/>
            <person name="Urwin P.E."/>
        </authorList>
    </citation>
    <scope>NUCLEOTIDE SEQUENCE [LARGE SCALE GENOMIC DNA]</scope>
    <source>
        <strain evidence="1">Lindley</strain>
    </source>
</reference>
<evidence type="ECO:0000313" key="1">
    <source>
        <dbReference type="Proteomes" id="UP000050741"/>
    </source>
</evidence>
<dbReference type="AlphaFoldDB" id="A0A183BYQ4"/>
<reference evidence="1" key="1">
    <citation type="submission" date="2013-12" db="EMBL/GenBank/DDBJ databases">
        <authorList>
            <person name="Aslett M."/>
        </authorList>
    </citation>
    <scope>NUCLEOTIDE SEQUENCE [LARGE SCALE GENOMIC DNA]</scope>
    <source>
        <strain evidence="1">Lindley</strain>
    </source>
</reference>
<accession>A0A183BYQ4</accession>